<evidence type="ECO:0000256" key="1">
    <source>
        <dbReference type="SAM" id="MobiDB-lite"/>
    </source>
</evidence>
<dbReference type="AlphaFoldDB" id="A0A9Q1CXS2"/>
<accession>A0A9Q1CXS2</accession>
<evidence type="ECO:0000313" key="2">
    <source>
        <dbReference type="EMBL" id="KAJ8252248.1"/>
    </source>
</evidence>
<reference evidence="2" key="1">
    <citation type="journal article" date="2023" name="Science">
        <title>Genome structures resolve the early diversification of teleost fishes.</title>
        <authorList>
            <person name="Parey E."/>
            <person name="Louis A."/>
            <person name="Montfort J."/>
            <person name="Bouchez O."/>
            <person name="Roques C."/>
            <person name="Iampietro C."/>
            <person name="Lluch J."/>
            <person name="Castinel A."/>
            <person name="Donnadieu C."/>
            <person name="Desvignes T."/>
            <person name="Floi Bucao C."/>
            <person name="Jouanno E."/>
            <person name="Wen M."/>
            <person name="Mejri S."/>
            <person name="Dirks R."/>
            <person name="Jansen H."/>
            <person name="Henkel C."/>
            <person name="Chen W.J."/>
            <person name="Zahm M."/>
            <person name="Cabau C."/>
            <person name="Klopp C."/>
            <person name="Thompson A.W."/>
            <person name="Robinson-Rechavi M."/>
            <person name="Braasch I."/>
            <person name="Lecointre G."/>
            <person name="Bobe J."/>
            <person name="Postlethwait J.H."/>
            <person name="Berthelot C."/>
            <person name="Roest Crollius H."/>
            <person name="Guiguen Y."/>
        </authorList>
    </citation>
    <scope>NUCLEOTIDE SEQUENCE</scope>
    <source>
        <strain evidence="2">Concon-B</strain>
    </source>
</reference>
<evidence type="ECO:0000313" key="3">
    <source>
        <dbReference type="Proteomes" id="UP001152803"/>
    </source>
</evidence>
<comment type="caution">
    <text evidence="2">The sequence shown here is derived from an EMBL/GenBank/DDBJ whole genome shotgun (WGS) entry which is preliminary data.</text>
</comment>
<gene>
    <name evidence="2" type="ORF">COCON_G00215600</name>
</gene>
<protein>
    <submittedName>
        <fullName evidence="2">Uncharacterized protein</fullName>
    </submittedName>
</protein>
<dbReference type="EMBL" id="JAFJMO010000017">
    <property type="protein sequence ID" value="KAJ8252248.1"/>
    <property type="molecule type" value="Genomic_DNA"/>
</dbReference>
<organism evidence="2 3">
    <name type="scientific">Conger conger</name>
    <name type="common">Conger eel</name>
    <name type="synonym">Muraena conger</name>
    <dbReference type="NCBI Taxonomy" id="82655"/>
    <lineage>
        <taxon>Eukaryota</taxon>
        <taxon>Metazoa</taxon>
        <taxon>Chordata</taxon>
        <taxon>Craniata</taxon>
        <taxon>Vertebrata</taxon>
        <taxon>Euteleostomi</taxon>
        <taxon>Actinopterygii</taxon>
        <taxon>Neopterygii</taxon>
        <taxon>Teleostei</taxon>
        <taxon>Anguilliformes</taxon>
        <taxon>Congridae</taxon>
        <taxon>Conger</taxon>
    </lineage>
</organism>
<dbReference type="Proteomes" id="UP001152803">
    <property type="component" value="Unassembled WGS sequence"/>
</dbReference>
<feature type="compositionally biased region" description="Low complexity" evidence="1">
    <location>
        <begin position="20"/>
        <end position="32"/>
    </location>
</feature>
<keyword evidence="3" id="KW-1185">Reference proteome</keyword>
<feature type="region of interest" description="Disordered" evidence="1">
    <location>
        <begin position="13"/>
        <end position="32"/>
    </location>
</feature>
<proteinExistence type="predicted"/>
<sequence length="85" mass="9278">MAFYMRQLLGGWRRGGSGLTPGSSGTTPGQGPLSVLECTSSARGPEPTSALRTRPGSERRLLVFYLCHCHTVKRCFEPCARFDTD</sequence>
<name>A0A9Q1CXS2_CONCO</name>